<feature type="domain" description="Integrase catalytic" evidence="2">
    <location>
        <begin position="40"/>
        <end position="210"/>
    </location>
</feature>
<feature type="compositionally biased region" description="Polar residues" evidence="1">
    <location>
        <begin position="12"/>
        <end position="22"/>
    </location>
</feature>
<dbReference type="InterPro" id="IPR001584">
    <property type="entry name" value="Integrase_cat-core"/>
</dbReference>
<dbReference type="InterPro" id="IPR025724">
    <property type="entry name" value="GAG-pre-integrase_dom"/>
</dbReference>
<dbReference type="AlphaFoldDB" id="A0A251RYV8"/>
<dbReference type="OMA" id="NTACHIR"/>
<evidence type="ECO:0000313" key="4">
    <source>
        <dbReference type="Proteomes" id="UP000215914"/>
    </source>
</evidence>
<feature type="region of interest" description="Disordered" evidence="1">
    <location>
        <begin position="1"/>
        <end position="22"/>
    </location>
</feature>
<dbReference type="InParanoid" id="A0A251RYV8"/>
<accession>A0A251RYV8</accession>
<dbReference type="Proteomes" id="UP000215914">
    <property type="component" value="Chromosome 16"/>
</dbReference>
<gene>
    <name evidence="3" type="ORF">HannXRQ_Chr16g0510251</name>
</gene>
<dbReference type="InterPro" id="IPR036397">
    <property type="entry name" value="RNaseH_sf"/>
</dbReference>
<dbReference type="InterPro" id="IPR039537">
    <property type="entry name" value="Retrotran_Ty1/copia-like"/>
</dbReference>
<evidence type="ECO:0000259" key="2">
    <source>
        <dbReference type="PROSITE" id="PS50994"/>
    </source>
</evidence>
<sequence length="257" mass="28787">MAEVSAEGVHAMTTSPSPSNLWHNRLGHMSEKGLKMLAQKGKFPDLKKVETEFCEPCVLGKQKRVTFVKTGRTPKAQKLELVHSDVYGPTSVLSLGGSRYYVTFIDDSTRKVKCLKFDNGGEYISKQFTDYCAKEGIKMIKTVPGTPQRNGVAERMNRTLNERARSMRLNAGMPKTLWADAVSTAAYLINRSPTGPLDFKLPEEMWKGKEVSLEHLRVFGCSAYDLLEAGDRDKLDSKSKKCTFIGYGSEQMECRLQ</sequence>
<protein>
    <submittedName>
        <fullName evidence="3">Putative ribonuclease H-like domain, GAG-pre-integrase domain protein</fullName>
    </submittedName>
</protein>
<organism evidence="3 4">
    <name type="scientific">Helianthus annuus</name>
    <name type="common">Common sunflower</name>
    <dbReference type="NCBI Taxonomy" id="4232"/>
    <lineage>
        <taxon>Eukaryota</taxon>
        <taxon>Viridiplantae</taxon>
        <taxon>Streptophyta</taxon>
        <taxon>Embryophyta</taxon>
        <taxon>Tracheophyta</taxon>
        <taxon>Spermatophyta</taxon>
        <taxon>Magnoliopsida</taxon>
        <taxon>eudicotyledons</taxon>
        <taxon>Gunneridae</taxon>
        <taxon>Pentapetalae</taxon>
        <taxon>asterids</taxon>
        <taxon>campanulids</taxon>
        <taxon>Asterales</taxon>
        <taxon>Asteraceae</taxon>
        <taxon>Asteroideae</taxon>
        <taxon>Heliantheae alliance</taxon>
        <taxon>Heliantheae</taxon>
        <taxon>Helianthus</taxon>
    </lineage>
</organism>
<dbReference type="SUPFAM" id="SSF53098">
    <property type="entry name" value="Ribonuclease H-like"/>
    <property type="match status" value="1"/>
</dbReference>
<dbReference type="PANTHER" id="PTHR42648:SF28">
    <property type="entry name" value="TRANSPOSON-ENCODED PROTEIN WITH RIBONUCLEASE H-LIKE AND RETROVIRUS ZINC FINGER-LIKE DOMAINS"/>
    <property type="match status" value="1"/>
</dbReference>
<keyword evidence="4" id="KW-1185">Reference proteome</keyword>
<name>A0A251RYV8_HELAN</name>
<dbReference type="InterPro" id="IPR057670">
    <property type="entry name" value="SH3_retrovirus"/>
</dbReference>
<evidence type="ECO:0000256" key="1">
    <source>
        <dbReference type="SAM" id="MobiDB-lite"/>
    </source>
</evidence>
<dbReference type="GO" id="GO:0015074">
    <property type="term" value="P:DNA integration"/>
    <property type="evidence" value="ECO:0007669"/>
    <property type="project" value="InterPro"/>
</dbReference>
<dbReference type="PANTHER" id="PTHR42648">
    <property type="entry name" value="TRANSPOSASE, PUTATIVE-RELATED"/>
    <property type="match status" value="1"/>
</dbReference>
<dbReference type="EMBL" id="CM007905">
    <property type="protein sequence ID" value="OTF91393.1"/>
    <property type="molecule type" value="Genomic_DNA"/>
</dbReference>
<dbReference type="STRING" id="4232.A0A251RYV8"/>
<dbReference type="GO" id="GO:0003676">
    <property type="term" value="F:nucleic acid binding"/>
    <property type="evidence" value="ECO:0007669"/>
    <property type="project" value="InterPro"/>
</dbReference>
<dbReference type="Gene3D" id="3.30.420.10">
    <property type="entry name" value="Ribonuclease H-like superfamily/Ribonuclease H"/>
    <property type="match status" value="1"/>
</dbReference>
<dbReference type="Pfam" id="PF13976">
    <property type="entry name" value="gag_pre-integrs"/>
    <property type="match status" value="1"/>
</dbReference>
<dbReference type="InterPro" id="IPR012337">
    <property type="entry name" value="RNaseH-like_sf"/>
</dbReference>
<reference evidence="4" key="1">
    <citation type="journal article" date="2017" name="Nature">
        <title>The sunflower genome provides insights into oil metabolism, flowering and Asterid evolution.</title>
        <authorList>
            <person name="Badouin H."/>
            <person name="Gouzy J."/>
            <person name="Grassa C.J."/>
            <person name="Murat F."/>
            <person name="Staton S.E."/>
            <person name="Cottret L."/>
            <person name="Lelandais-Briere C."/>
            <person name="Owens G.L."/>
            <person name="Carrere S."/>
            <person name="Mayjonade B."/>
            <person name="Legrand L."/>
            <person name="Gill N."/>
            <person name="Kane N.C."/>
            <person name="Bowers J.E."/>
            <person name="Hubner S."/>
            <person name="Bellec A."/>
            <person name="Berard A."/>
            <person name="Berges H."/>
            <person name="Blanchet N."/>
            <person name="Boniface M.C."/>
            <person name="Brunel D."/>
            <person name="Catrice O."/>
            <person name="Chaidir N."/>
            <person name="Claudel C."/>
            <person name="Donnadieu C."/>
            <person name="Faraut T."/>
            <person name="Fievet G."/>
            <person name="Helmstetter N."/>
            <person name="King M."/>
            <person name="Knapp S.J."/>
            <person name="Lai Z."/>
            <person name="Le Paslier M.C."/>
            <person name="Lippi Y."/>
            <person name="Lorenzon L."/>
            <person name="Mandel J.R."/>
            <person name="Marage G."/>
            <person name="Marchand G."/>
            <person name="Marquand E."/>
            <person name="Bret-Mestries E."/>
            <person name="Morien E."/>
            <person name="Nambeesan S."/>
            <person name="Nguyen T."/>
            <person name="Pegot-Espagnet P."/>
            <person name="Pouilly N."/>
            <person name="Raftis F."/>
            <person name="Sallet E."/>
            <person name="Schiex T."/>
            <person name="Thomas J."/>
            <person name="Vandecasteele C."/>
            <person name="Vares D."/>
            <person name="Vear F."/>
            <person name="Vautrin S."/>
            <person name="Crespi M."/>
            <person name="Mangin B."/>
            <person name="Burke J.M."/>
            <person name="Salse J."/>
            <person name="Munos S."/>
            <person name="Vincourt P."/>
            <person name="Rieseberg L.H."/>
            <person name="Langlade N.B."/>
        </authorList>
    </citation>
    <scope>NUCLEOTIDE SEQUENCE [LARGE SCALE GENOMIC DNA]</scope>
    <source>
        <strain evidence="4">cv. SF193</strain>
    </source>
</reference>
<evidence type="ECO:0000313" key="3">
    <source>
        <dbReference type="EMBL" id="OTF91393.1"/>
    </source>
</evidence>
<dbReference type="Pfam" id="PF25597">
    <property type="entry name" value="SH3_retrovirus"/>
    <property type="match status" value="1"/>
</dbReference>
<proteinExistence type="predicted"/>
<dbReference type="PROSITE" id="PS50994">
    <property type="entry name" value="INTEGRASE"/>
    <property type="match status" value="1"/>
</dbReference>